<dbReference type="InterPro" id="IPR011009">
    <property type="entry name" value="Kinase-like_dom_sf"/>
</dbReference>
<feature type="non-terminal residue" evidence="4">
    <location>
        <position position="1"/>
    </location>
</feature>
<keyword evidence="2" id="KW-0067">ATP-binding</keyword>
<keyword evidence="5" id="KW-1185">Reference proteome</keyword>
<evidence type="ECO:0000256" key="1">
    <source>
        <dbReference type="ARBA" id="ARBA00022741"/>
    </source>
</evidence>
<accession>A0AAV5W174</accession>
<dbReference type="EMBL" id="BTSY01000004">
    <property type="protein sequence ID" value="GMT25654.1"/>
    <property type="molecule type" value="Genomic_DNA"/>
</dbReference>
<feature type="domain" description="Protein kinase" evidence="3">
    <location>
        <begin position="1"/>
        <end position="254"/>
    </location>
</feature>
<dbReference type="InterPro" id="IPR000719">
    <property type="entry name" value="Prot_kinase_dom"/>
</dbReference>
<dbReference type="GO" id="GO:0005524">
    <property type="term" value="F:ATP binding"/>
    <property type="evidence" value="ECO:0007669"/>
    <property type="project" value="UniProtKB-KW"/>
</dbReference>
<comment type="caution">
    <text evidence="4">The sequence shown here is derived from an EMBL/GenBank/DDBJ whole genome shotgun (WGS) entry which is preliminary data.</text>
</comment>
<proteinExistence type="predicted"/>
<name>A0AAV5W174_9BILA</name>
<reference evidence="4" key="1">
    <citation type="submission" date="2023-10" db="EMBL/GenBank/DDBJ databases">
        <title>Genome assembly of Pristionchus species.</title>
        <authorList>
            <person name="Yoshida K."/>
            <person name="Sommer R.J."/>
        </authorList>
    </citation>
    <scope>NUCLEOTIDE SEQUENCE</scope>
    <source>
        <strain evidence="4">RS5133</strain>
    </source>
</reference>
<protein>
    <recommendedName>
        <fullName evidence="3">Protein kinase domain-containing protein</fullName>
    </recommendedName>
</protein>
<organism evidence="4 5">
    <name type="scientific">Pristionchus fissidentatus</name>
    <dbReference type="NCBI Taxonomy" id="1538716"/>
    <lineage>
        <taxon>Eukaryota</taxon>
        <taxon>Metazoa</taxon>
        <taxon>Ecdysozoa</taxon>
        <taxon>Nematoda</taxon>
        <taxon>Chromadorea</taxon>
        <taxon>Rhabditida</taxon>
        <taxon>Rhabditina</taxon>
        <taxon>Diplogasteromorpha</taxon>
        <taxon>Diplogasteroidea</taxon>
        <taxon>Neodiplogasteridae</taxon>
        <taxon>Pristionchus</taxon>
    </lineage>
</organism>
<evidence type="ECO:0000313" key="4">
    <source>
        <dbReference type="EMBL" id="GMT25654.1"/>
    </source>
</evidence>
<sequence>NIVKWKFAYSTETSPEQLESVYLATEIAGCDLRTLLSEETRKSQQIFSLIDFKRMISDLLRALKYLNSAKVIHRDLKPDNFAINSGRKLTLLDFGIARVINFDKMTREPGMKFYRAFETYAFGPENDIDPVVVYNEKADMWSIGAILYEMLTGDILFEAEHPLLKAIEICGKIPDAMLDKIKHESSREYLRKESENAKRIDFIKRLATEGRGRSWLKEEIKANAKDLANFFDRTLVFDPGDRLTVDEALQHTFLHEVRHFDREVPATHSIFDVPDSTLEEWKQLIWRAIHDNPISIDTVPIR</sequence>
<evidence type="ECO:0000259" key="3">
    <source>
        <dbReference type="PROSITE" id="PS50011"/>
    </source>
</evidence>
<dbReference type="InterPro" id="IPR050117">
    <property type="entry name" value="MAPK"/>
</dbReference>
<dbReference type="SUPFAM" id="SSF56112">
    <property type="entry name" value="Protein kinase-like (PK-like)"/>
    <property type="match status" value="1"/>
</dbReference>
<evidence type="ECO:0000256" key="2">
    <source>
        <dbReference type="ARBA" id="ARBA00022840"/>
    </source>
</evidence>
<dbReference type="Proteomes" id="UP001432322">
    <property type="component" value="Unassembled WGS sequence"/>
</dbReference>
<dbReference type="AlphaFoldDB" id="A0AAV5W174"/>
<dbReference type="PROSITE" id="PS50011">
    <property type="entry name" value="PROTEIN_KINASE_DOM"/>
    <property type="match status" value="1"/>
</dbReference>
<dbReference type="GO" id="GO:0004672">
    <property type="term" value="F:protein kinase activity"/>
    <property type="evidence" value="ECO:0007669"/>
    <property type="project" value="InterPro"/>
</dbReference>
<dbReference type="Gene3D" id="1.10.510.10">
    <property type="entry name" value="Transferase(Phosphotransferase) domain 1"/>
    <property type="match status" value="1"/>
</dbReference>
<keyword evidence="1" id="KW-0547">Nucleotide-binding</keyword>
<dbReference type="Gene3D" id="3.30.200.20">
    <property type="entry name" value="Phosphorylase Kinase, domain 1"/>
    <property type="match status" value="1"/>
</dbReference>
<dbReference type="Pfam" id="PF00069">
    <property type="entry name" value="Pkinase"/>
    <property type="match status" value="1"/>
</dbReference>
<dbReference type="PANTHER" id="PTHR24055">
    <property type="entry name" value="MITOGEN-ACTIVATED PROTEIN KINASE"/>
    <property type="match status" value="1"/>
</dbReference>
<evidence type="ECO:0000313" key="5">
    <source>
        <dbReference type="Proteomes" id="UP001432322"/>
    </source>
</evidence>
<gene>
    <name evidence="4" type="ORF">PFISCL1PPCAC_16951</name>
</gene>
<dbReference type="SMART" id="SM00220">
    <property type="entry name" value="S_TKc"/>
    <property type="match status" value="1"/>
</dbReference>